<dbReference type="Pfam" id="PF19264">
    <property type="entry name" value="DUF5907"/>
    <property type="match status" value="5"/>
</dbReference>
<organism evidence="1 2">
    <name type="scientific">Flavobacterium keumense</name>
    <dbReference type="NCBI Taxonomy" id="1306518"/>
    <lineage>
        <taxon>Bacteria</taxon>
        <taxon>Pseudomonadati</taxon>
        <taxon>Bacteroidota</taxon>
        <taxon>Flavobacteriia</taxon>
        <taxon>Flavobacteriales</taxon>
        <taxon>Flavobacteriaceae</taxon>
        <taxon>Flavobacterium</taxon>
    </lineage>
</organism>
<proteinExistence type="predicted"/>
<dbReference type="RefSeq" id="WP_264532534.1">
    <property type="nucleotide sequence ID" value="NZ_CP092332.1"/>
</dbReference>
<sequence>MKKYILFLLFSSLIYSQTNGIAYQAVIVRPNVQTLPGVQVSSSPLINSEICLRFSFSDSSNALEYQEIIKTSTNQYGVVNVTIGKGNQIGGFASSFSSIRWNTTDKNLKVELDITSACSSFELISEQSFSSAPFAFNAITANNVSGVVGISNGGTGASTKLEALTNLSLDQVNNTSDANKPVSTATQTALDAKANLASPTFTGTVSGIDKSMVGLNNVDNTSDLNKPISKETQTALDAKANLASPTFTGTVSGIDKSMVGLNNVDNTSDLNKPISKETQTQLALKEGLANKSIDITTDATSDDKYPTVKAVKSYVDAISSAGVVDASSTVKGKIQLAGDLTGAADAPTIADGVVTNSKIASGIDKAKVGLDQVDNTSDIDKPISAKTQQVLDMKLGTDLLGSSYGIAMLDVDGRIPSTQLPPISFTSVLVLNNETEMLTLVNPSIGTVVIRTDVSKNYILSYPNSTLRDSWVELLSPDAPVQAVNGKTGIVQLTPKDIFLDKIDNTSDIDKPVSILTQVSLNLKEDLTNKSSDISTDGTSNVKYPTVKAIKDYVDQQVSSGVVDASSNIKGKILLAGDLTGTSDAPLIADGAVTNAKIASGIDKLKVGLGNVDNTSDLSKPISTATQTALSSKANLASPTFTGTVSGITKSMIGLGNVDNTSDTNKPVSKATQTALAGKANTDSPTFTGTVSGIDRAMVGLNNVDNTSDLNKPVSTATQTALEAKESLANKSINVALDEASDEKYPSVKAIKSYVDTQISSGVVEASPTVKGKIQLAGDLSGTADAPTIGNGVITNEKIAPGIDKSKVGLANVDNTSDESKPLSIATQTALELKENIANKSIDISTDPTSNDKYPSVKAVRDYVDTKVIENVVDATTVNKGIIKLKGDLTGTADAPMIANGAVSNSKIATGIDKSKVGLDKVDNTSDEYKPISIATQNALNLKLDSNKLGANGGVASLDATGKIPSSQIPSVSFSSVNVVNSELEMLALPNLVVGSIAVRTDLSKNFILSNPDSTILSNWVQFLSPDAPVQTVNAKTGNILLTATDINLGNVDNTSDESKPLSIATQTALELKESIANKSIDISTDPTSNDKYPSVKAVRDYVDTKVIENVVDATTVNKGIIQLKGDLTGTADAPAIANNAITNEKIATGIDKAKVGLGNVDNTSDTSKPISTSTQAALNKKADLNNPEFTGTLKAEYLKGNGSNLTDVVATSAKSATITQEITSDKTYFPVFVSGVKGNLQQNVSDEKNLSFVPKTGALTAKIFIGDGSKLTNISAVDASKIAITDDTTIDKNVYPTFVTDVKGNLSQKIASTKLSFVPKTGTLTATNFIGDGAKLTNVSALDATKIAITNDTIYDKPVYPTFVTETSGNLSQKVASKRLSLVPNTGTLTATNFEGDGSRLTNVGNLSSSIISLEDMDKYQYTIPMLTRHYDDGNLTPFKTNLAVASSEAGPPISVRTAKIGNENYLSLVAPSFTGYGGFLSGISSENIKISAKPIDIKNYEVGDIRYKRLTIPVYSKANGITYSAGDTDLYTTYPFIDLKKQEFEEISYNPQTNSLEAKSFNALGGNIAAINGDILISGLGKFIGNGSGLTSVNAESVKVKSGLLAPGATDFTTGKIYPTFIATNDATKDSQSSIGIRASVFYDSSNRAFNAVKFVGDGSGLTNINSQTSEFVKVSTTKDATYTPLLLQTGTGIIDVTAVKPVYDKSSSIKINPVSGELSAKSFVGDAKKLTGISNNIKFTGTTSVRLFGNATRTLPIINDFYEQIRFKFYSSLDKVSSGFIYINIRESSENINIQVPVSLDDSDSLTFYLISLSYDKDLRTIKVNKMGKKLISGLGIIRYIDLKNDTNVYLTGFESVP</sequence>
<accession>A0ABY8N843</accession>
<gene>
    <name evidence="1" type="ORF">MG292_00560</name>
</gene>
<reference evidence="1 2" key="1">
    <citation type="submission" date="2023-06" db="EMBL/GenBank/DDBJ databases">
        <title>Complete Genome Sequence of Flavobacterium keumense K3R-10.</title>
        <authorList>
            <person name="Jeong H."/>
            <person name="Jhang S.Y."/>
            <person name="Kim J.N."/>
        </authorList>
    </citation>
    <scope>NUCLEOTIDE SEQUENCE [LARGE SCALE GENOMIC DNA]</scope>
    <source>
        <strain evidence="1 2">K3R-10</strain>
    </source>
</reference>
<evidence type="ECO:0000313" key="1">
    <source>
        <dbReference type="EMBL" id="WGK94751.1"/>
    </source>
</evidence>
<dbReference type="InterPro" id="IPR045571">
    <property type="entry name" value="DUF5907"/>
</dbReference>
<name>A0ABY8N843_9FLAO</name>
<protein>
    <submittedName>
        <fullName evidence="1">Uncharacterized protein</fullName>
    </submittedName>
</protein>
<dbReference type="Proteomes" id="UP001232117">
    <property type="component" value="Chromosome"/>
</dbReference>
<evidence type="ECO:0000313" key="2">
    <source>
        <dbReference type="Proteomes" id="UP001232117"/>
    </source>
</evidence>
<dbReference type="EMBL" id="CP092332">
    <property type="protein sequence ID" value="WGK94751.1"/>
    <property type="molecule type" value="Genomic_DNA"/>
</dbReference>
<keyword evidence="2" id="KW-1185">Reference proteome</keyword>